<dbReference type="Gene3D" id="3.80.10.10">
    <property type="entry name" value="Ribonuclease Inhibitor"/>
    <property type="match status" value="1"/>
</dbReference>
<dbReference type="InterPro" id="IPR032675">
    <property type="entry name" value="LRR_dom_sf"/>
</dbReference>
<feature type="compositionally biased region" description="Low complexity" evidence="1">
    <location>
        <begin position="1"/>
        <end position="15"/>
    </location>
</feature>
<keyword evidence="3" id="KW-1185">Reference proteome</keyword>
<name>A0A165GWJ0_XYLHT</name>
<evidence type="ECO:0000256" key="1">
    <source>
        <dbReference type="SAM" id="MobiDB-lite"/>
    </source>
</evidence>
<protein>
    <submittedName>
        <fullName evidence="2">Uncharacterized protein</fullName>
    </submittedName>
</protein>
<evidence type="ECO:0000313" key="3">
    <source>
        <dbReference type="Proteomes" id="UP000076632"/>
    </source>
</evidence>
<dbReference type="AlphaFoldDB" id="A0A165GWJ0"/>
<dbReference type="EMBL" id="KV407458">
    <property type="protein sequence ID" value="KZF22688.1"/>
    <property type="molecule type" value="Genomic_DNA"/>
</dbReference>
<sequence>MLTSSPSSSTPSSPSMFHQNLVQKGPAVPPAALNYISELDNLIYALSLLPNVRRLTIYKQLPSKDSIPCRELYRLFFPHIGQLFPQLGDLSFFSEHVPLETFLPRLPRLRKLRFTGFSPTSPTRTLDVLGALKFLDTLELVGPPPGMSYTNRNRQASDSLDYLLTPTRHRHGTQVLLSITPEVVAGLKPLKHVVIHEIKEIYDTTPYHAASHLPPASTSSSRSSTTPGIFLTSTFLSALYRSHVSSLISLKIHSDIPLSSTTLEALRLLLSTSTTLKELVLVWPIPPDMDMDYMDLFEHLPPSLQKLSLWVELSPDVLAILAALMKIFVPNTINDNDNNGLNRRVRYSALKKIVLLVPIAEPRHDRGGASGRFGMYYNRKILGSGTAWKSLSNHAIRAGQNGCTVDCEDSRVPSHGENCGSRVLSGNTCAPEEDDDAFQRGIDQALARLENAGIKVSVEWGRCPSCLHED</sequence>
<dbReference type="InParanoid" id="A0A165GWJ0"/>
<reference evidence="2 3" key="1">
    <citation type="journal article" date="2016" name="Fungal Biol.">
        <title>The genome of Xylona heveae provides a window into fungal endophytism.</title>
        <authorList>
            <person name="Gazis R."/>
            <person name="Kuo A."/>
            <person name="Riley R."/>
            <person name="LaButti K."/>
            <person name="Lipzen A."/>
            <person name="Lin J."/>
            <person name="Amirebrahimi M."/>
            <person name="Hesse C.N."/>
            <person name="Spatafora J.W."/>
            <person name="Henrissat B."/>
            <person name="Hainaut M."/>
            <person name="Grigoriev I.V."/>
            <person name="Hibbett D.S."/>
        </authorList>
    </citation>
    <scope>NUCLEOTIDE SEQUENCE [LARGE SCALE GENOMIC DNA]</scope>
    <source>
        <strain evidence="2 3">TC161</strain>
    </source>
</reference>
<dbReference type="Proteomes" id="UP000076632">
    <property type="component" value="Unassembled WGS sequence"/>
</dbReference>
<dbReference type="RefSeq" id="XP_018188243.1">
    <property type="nucleotide sequence ID" value="XM_018331062.1"/>
</dbReference>
<accession>A0A165GWJ0</accession>
<dbReference type="GeneID" id="28896199"/>
<gene>
    <name evidence="2" type="ORF">L228DRAFT_238607</name>
</gene>
<proteinExistence type="predicted"/>
<dbReference type="OrthoDB" id="4413570at2759"/>
<feature type="region of interest" description="Disordered" evidence="1">
    <location>
        <begin position="1"/>
        <end position="20"/>
    </location>
</feature>
<evidence type="ECO:0000313" key="2">
    <source>
        <dbReference type="EMBL" id="KZF22688.1"/>
    </source>
</evidence>
<organism evidence="2 3">
    <name type="scientific">Xylona heveae (strain CBS 132557 / TC161)</name>
    <dbReference type="NCBI Taxonomy" id="1328760"/>
    <lineage>
        <taxon>Eukaryota</taxon>
        <taxon>Fungi</taxon>
        <taxon>Dikarya</taxon>
        <taxon>Ascomycota</taxon>
        <taxon>Pezizomycotina</taxon>
        <taxon>Xylonomycetes</taxon>
        <taxon>Xylonales</taxon>
        <taxon>Xylonaceae</taxon>
        <taxon>Xylona</taxon>
    </lineage>
</organism>